<reference evidence="2 3" key="1">
    <citation type="submission" date="2019-03" db="EMBL/GenBank/DDBJ databases">
        <authorList>
            <person name="He R.-H."/>
        </authorList>
    </citation>
    <scope>NUCLEOTIDE SEQUENCE [LARGE SCALE GENOMIC DNA]</scope>
    <source>
        <strain evidence="2 3">DSM 19624</strain>
    </source>
</reference>
<name>A0ABY2HUJ0_9SPHI</name>
<dbReference type="EMBL" id="SOPX01000001">
    <property type="protein sequence ID" value="TFB32744.1"/>
    <property type="molecule type" value="Genomic_DNA"/>
</dbReference>
<dbReference type="Pfam" id="PF13612">
    <property type="entry name" value="DDE_Tnp_1_3"/>
    <property type="match status" value="1"/>
</dbReference>
<gene>
    <name evidence="2" type="ORF">E3V97_01515</name>
</gene>
<dbReference type="InterPro" id="IPR025668">
    <property type="entry name" value="Tnp_DDE_dom"/>
</dbReference>
<evidence type="ECO:0000313" key="2">
    <source>
        <dbReference type="EMBL" id="TFB32744.1"/>
    </source>
</evidence>
<evidence type="ECO:0000313" key="3">
    <source>
        <dbReference type="Proteomes" id="UP000297429"/>
    </source>
</evidence>
<protein>
    <recommendedName>
        <fullName evidence="1">Transposase DDE domain-containing protein</fullName>
    </recommendedName>
</protein>
<evidence type="ECO:0000259" key="1">
    <source>
        <dbReference type="Pfam" id="PF13612"/>
    </source>
</evidence>
<sequence>MNKGLLLITKLKKNMKSKLLTTQHKVLLNKRGLIEWVNDILKTVCDIEHTRHRSPINALVNLYAGFC</sequence>
<accession>A0ABY2HUJ0</accession>
<comment type="caution">
    <text evidence="2">The sequence shown here is derived from an EMBL/GenBank/DDBJ whole genome shotgun (WGS) entry which is preliminary data.</text>
</comment>
<feature type="domain" description="Transposase DDE" evidence="1">
    <location>
        <begin position="2"/>
        <end position="54"/>
    </location>
</feature>
<keyword evidence="3" id="KW-1185">Reference proteome</keyword>
<dbReference type="Proteomes" id="UP000297429">
    <property type="component" value="Unassembled WGS sequence"/>
</dbReference>
<proteinExistence type="predicted"/>
<organism evidence="2 3">
    <name type="scientific">Pedobacter alluvionis</name>
    <dbReference type="NCBI Taxonomy" id="475253"/>
    <lineage>
        <taxon>Bacteria</taxon>
        <taxon>Pseudomonadati</taxon>
        <taxon>Bacteroidota</taxon>
        <taxon>Sphingobacteriia</taxon>
        <taxon>Sphingobacteriales</taxon>
        <taxon>Sphingobacteriaceae</taxon>
        <taxon>Pedobacter</taxon>
    </lineage>
</organism>